<dbReference type="AlphaFoldDB" id="A0A8K0TK46"/>
<evidence type="ECO:0000313" key="2">
    <source>
        <dbReference type="EMBL" id="KAH7368975.1"/>
    </source>
</evidence>
<comment type="caution">
    <text evidence="2">The sequence shown here is derived from an EMBL/GenBank/DDBJ whole genome shotgun (WGS) entry which is preliminary data.</text>
</comment>
<organism evidence="2 3">
    <name type="scientific">Plectosphaerella cucumerina</name>
    <dbReference type="NCBI Taxonomy" id="40658"/>
    <lineage>
        <taxon>Eukaryota</taxon>
        <taxon>Fungi</taxon>
        <taxon>Dikarya</taxon>
        <taxon>Ascomycota</taxon>
        <taxon>Pezizomycotina</taxon>
        <taxon>Sordariomycetes</taxon>
        <taxon>Hypocreomycetidae</taxon>
        <taxon>Glomerellales</taxon>
        <taxon>Plectosphaerellaceae</taxon>
        <taxon>Plectosphaerella</taxon>
    </lineage>
</organism>
<dbReference type="EMBL" id="JAGPXD010000002">
    <property type="protein sequence ID" value="KAH7368975.1"/>
    <property type="molecule type" value="Genomic_DNA"/>
</dbReference>
<dbReference type="Proteomes" id="UP000813385">
    <property type="component" value="Unassembled WGS sequence"/>
</dbReference>
<gene>
    <name evidence="2" type="ORF">B0T11DRAFT_68965</name>
</gene>
<feature type="compositionally biased region" description="Polar residues" evidence="1">
    <location>
        <begin position="1"/>
        <end position="14"/>
    </location>
</feature>
<protein>
    <submittedName>
        <fullName evidence="2">Uncharacterized protein</fullName>
    </submittedName>
</protein>
<feature type="compositionally biased region" description="Low complexity" evidence="1">
    <location>
        <begin position="168"/>
        <end position="182"/>
    </location>
</feature>
<feature type="compositionally biased region" description="Basic and acidic residues" evidence="1">
    <location>
        <begin position="106"/>
        <end position="127"/>
    </location>
</feature>
<evidence type="ECO:0000256" key="1">
    <source>
        <dbReference type="SAM" id="MobiDB-lite"/>
    </source>
</evidence>
<evidence type="ECO:0000313" key="3">
    <source>
        <dbReference type="Proteomes" id="UP000813385"/>
    </source>
</evidence>
<feature type="region of interest" description="Disordered" evidence="1">
    <location>
        <begin position="1"/>
        <end position="193"/>
    </location>
</feature>
<feature type="compositionally biased region" description="Basic and acidic residues" evidence="1">
    <location>
        <begin position="152"/>
        <end position="162"/>
    </location>
</feature>
<proteinExistence type="predicted"/>
<name>A0A8K0TK46_9PEZI</name>
<accession>A0A8K0TK46</accession>
<sequence length="193" mass="21019">MADTSICESPTKPQTDTDRAHYRLAPGAMTMREDTPGSVEPALGKVAGQFGGECGSEYSPSVSSSDRTRTPRTGSKTSKRKDEKPRWLSQVKEWFGTGEPSAQDFKQLRKQEFQKRGIAPDDPDAHAKMHAPIGQIPRHAIKTAGGPNPDKAAVKRAEERARKAYKTPPGTAGSASSRSSSRTKLRSNITPWE</sequence>
<reference evidence="2" key="1">
    <citation type="journal article" date="2021" name="Nat. Commun.">
        <title>Genetic determinants of endophytism in the Arabidopsis root mycobiome.</title>
        <authorList>
            <person name="Mesny F."/>
            <person name="Miyauchi S."/>
            <person name="Thiergart T."/>
            <person name="Pickel B."/>
            <person name="Atanasova L."/>
            <person name="Karlsson M."/>
            <person name="Huettel B."/>
            <person name="Barry K.W."/>
            <person name="Haridas S."/>
            <person name="Chen C."/>
            <person name="Bauer D."/>
            <person name="Andreopoulos W."/>
            <person name="Pangilinan J."/>
            <person name="LaButti K."/>
            <person name="Riley R."/>
            <person name="Lipzen A."/>
            <person name="Clum A."/>
            <person name="Drula E."/>
            <person name="Henrissat B."/>
            <person name="Kohler A."/>
            <person name="Grigoriev I.V."/>
            <person name="Martin F.M."/>
            <person name="Hacquard S."/>
        </authorList>
    </citation>
    <scope>NUCLEOTIDE SEQUENCE</scope>
    <source>
        <strain evidence="2">MPI-CAGE-AT-0016</strain>
    </source>
</reference>
<feature type="compositionally biased region" description="Polar residues" evidence="1">
    <location>
        <begin position="58"/>
        <end position="76"/>
    </location>
</feature>
<dbReference type="OrthoDB" id="4842213at2759"/>
<keyword evidence="3" id="KW-1185">Reference proteome</keyword>